<evidence type="ECO:0000313" key="3">
    <source>
        <dbReference type="Proteomes" id="UP000012164"/>
    </source>
</evidence>
<accession>A0A0F6IA26</accession>
<name>A0A0F6IA26_LEPIR</name>
<keyword evidence="1" id="KW-0812">Transmembrane</keyword>
<evidence type="ECO:0000313" key="2">
    <source>
        <dbReference type="EMBL" id="EMJ34901.1"/>
    </source>
</evidence>
<evidence type="ECO:0008006" key="4">
    <source>
        <dbReference type="Google" id="ProtNLM"/>
    </source>
</evidence>
<gene>
    <name evidence="2" type="ORF">LEP1GSC079_4609</name>
</gene>
<comment type="caution">
    <text evidence="2">The sequence shown here is derived from an EMBL/GenBank/DDBJ whole genome shotgun (WGS) entry which is preliminary data.</text>
</comment>
<feature type="transmembrane region" description="Helical" evidence="1">
    <location>
        <begin position="148"/>
        <end position="164"/>
    </location>
</feature>
<dbReference type="Gene3D" id="1.20.5.170">
    <property type="match status" value="1"/>
</dbReference>
<keyword evidence="1" id="KW-0472">Membrane</keyword>
<sequence length="166" mass="19156">MTMSALVQKVPKRLGELLGPEGTVEFVDFLNRAFGDNNSTAIDIVTDRFERRLLEEGSKLRSEISELKAEFRFEFSKFRSEFTDLKTEFTDLRTEFTDLRTEFTDLRTEFTNLKTEFANLKTDFADHRADIKSEVVEIHKSISLQTKWILGVVIGTIGVFSIIVKF</sequence>
<reference evidence="2 3" key="1">
    <citation type="submission" date="2013-01" db="EMBL/GenBank/DDBJ databases">
        <authorList>
            <person name="Harkins D.M."/>
            <person name="Durkin A.S."/>
            <person name="Brinkac L.M."/>
            <person name="Haft D.H."/>
            <person name="Selengut J.D."/>
            <person name="Sanka R."/>
            <person name="DePew J."/>
            <person name="Purushe J."/>
            <person name="Peacock S.J."/>
            <person name="Thaipadungpanit J."/>
            <person name="Wuthiekanun V.W."/>
            <person name="Day N.P."/>
            <person name="Vinetz J.M."/>
            <person name="Sutton G.G."/>
            <person name="Nierman W.C."/>
            <person name="Fouts D.E."/>
        </authorList>
    </citation>
    <scope>NUCLEOTIDE SEQUENCE [LARGE SCALE GENOMIC DNA]</scope>
    <source>
        <strain evidence="2 3">FPW1039</strain>
    </source>
</reference>
<organism evidence="2 3">
    <name type="scientific">Leptospira interrogans str. FPW1039</name>
    <dbReference type="NCBI Taxonomy" id="1193040"/>
    <lineage>
        <taxon>Bacteria</taxon>
        <taxon>Pseudomonadati</taxon>
        <taxon>Spirochaetota</taxon>
        <taxon>Spirochaetia</taxon>
        <taxon>Leptospirales</taxon>
        <taxon>Leptospiraceae</taxon>
        <taxon>Leptospira</taxon>
    </lineage>
</organism>
<dbReference type="AlphaFoldDB" id="A0A0F6IA26"/>
<dbReference type="EMBL" id="AKWR02000198">
    <property type="protein sequence ID" value="EMJ34901.1"/>
    <property type="molecule type" value="Genomic_DNA"/>
</dbReference>
<evidence type="ECO:0000256" key="1">
    <source>
        <dbReference type="SAM" id="Phobius"/>
    </source>
</evidence>
<dbReference type="Proteomes" id="UP000012164">
    <property type="component" value="Unassembled WGS sequence"/>
</dbReference>
<proteinExistence type="predicted"/>
<keyword evidence="1" id="KW-1133">Transmembrane helix</keyword>
<protein>
    <recommendedName>
        <fullName evidence="4">DUF1640 domain-containing protein</fullName>
    </recommendedName>
</protein>
<dbReference type="NCBIfam" id="NF047472">
    <property type="entry name" value="LA_3696_Nterm"/>
    <property type="match status" value="1"/>
</dbReference>